<dbReference type="Proteomes" id="UP000179115">
    <property type="component" value="Unassembled WGS sequence"/>
</dbReference>
<evidence type="ECO:0000313" key="2">
    <source>
        <dbReference type="Proteomes" id="UP000179115"/>
    </source>
</evidence>
<name>A0A1F6EEC0_9BACT</name>
<organism evidence="1 2">
    <name type="scientific">Candidatus Kaiserbacteria bacterium RIFCSPLOWO2_01_FULL_51_21</name>
    <dbReference type="NCBI Taxonomy" id="1798508"/>
    <lineage>
        <taxon>Bacteria</taxon>
        <taxon>Candidatus Kaiseribacteriota</taxon>
    </lineage>
</organism>
<proteinExistence type="predicted"/>
<reference evidence="1 2" key="1">
    <citation type="journal article" date="2016" name="Nat. Commun.">
        <title>Thousands of microbial genomes shed light on interconnected biogeochemical processes in an aquifer system.</title>
        <authorList>
            <person name="Anantharaman K."/>
            <person name="Brown C.T."/>
            <person name="Hug L.A."/>
            <person name="Sharon I."/>
            <person name="Castelle C.J."/>
            <person name="Probst A.J."/>
            <person name="Thomas B.C."/>
            <person name="Singh A."/>
            <person name="Wilkins M.J."/>
            <person name="Karaoz U."/>
            <person name="Brodie E.L."/>
            <person name="Williams K.H."/>
            <person name="Hubbard S.S."/>
            <person name="Banfield J.F."/>
        </authorList>
    </citation>
    <scope>NUCLEOTIDE SEQUENCE [LARGE SCALE GENOMIC DNA]</scope>
</reference>
<comment type="caution">
    <text evidence="1">The sequence shown here is derived from an EMBL/GenBank/DDBJ whole genome shotgun (WGS) entry which is preliminary data.</text>
</comment>
<dbReference type="AlphaFoldDB" id="A0A1F6EEC0"/>
<accession>A0A1F6EEC0</accession>
<protein>
    <submittedName>
        <fullName evidence="1">Uncharacterized protein</fullName>
    </submittedName>
</protein>
<gene>
    <name evidence="1" type="ORF">A3A35_00245</name>
</gene>
<sequence length="61" mass="7106">MQNPGWEYEEPPASFFCCPQKKLTRRLKNQEFNPALAGFEVTSGKWLSPRARAAKFGRYLR</sequence>
<evidence type="ECO:0000313" key="1">
    <source>
        <dbReference type="EMBL" id="OGG71562.1"/>
    </source>
</evidence>
<dbReference type="EMBL" id="MFLV01000015">
    <property type="protein sequence ID" value="OGG71562.1"/>
    <property type="molecule type" value="Genomic_DNA"/>
</dbReference>